<evidence type="ECO:0000313" key="9">
    <source>
        <dbReference type="EMBL" id="KAG8034286.1"/>
    </source>
</evidence>
<dbReference type="GO" id="GO:0008146">
    <property type="term" value="F:sulfotransferase activity"/>
    <property type="evidence" value="ECO:0007669"/>
    <property type="project" value="InterPro"/>
</dbReference>
<evidence type="ECO:0000256" key="8">
    <source>
        <dbReference type="ARBA" id="ARBA00023180"/>
    </source>
</evidence>
<comment type="caution">
    <text evidence="9">The sequence shown here is derived from an EMBL/GenBank/DDBJ whole genome shotgun (WGS) entry which is preliminary data.</text>
</comment>
<reference evidence="9" key="2">
    <citation type="submission" date="2021-04" db="EMBL/GenBank/DDBJ databases">
        <title>Genome-wide patterns of bracovirus chromosomal integration into multiple host tissues during parasitism.</title>
        <authorList>
            <person name="Chebbi M.A.C."/>
        </authorList>
    </citation>
    <scope>NUCLEOTIDE SEQUENCE</scope>
    <source>
        <tissue evidence="9">Whole body</tissue>
    </source>
</reference>
<keyword evidence="6" id="KW-0333">Golgi apparatus</keyword>
<dbReference type="Proteomes" id="UP000729913">
    <property type="component" value="Unassembled WGS sequence"/>
</dbReference>
<keyword evidence="8" id="KW-0325">Glycoprotein</keyword>
<dbReference type="GO" id="GO:0000139">
    <property type="term" value="C:Golgi membrane"/>
    <property type="evidence" value="ECO:0007669"/>
    <property type="project" value="UniProtKB-SubCell"/>
</dbReference>
<gene>
    <name evidence="9" type="ORF">G9C98_001370</name>
</gene>
<evidence type="ECO:0000256" key="3">
    <source>
        <dbReference type="ARBA" id="ARBA00022692"/>
    </source>
</evidence>
<proteinExistence type="predicted"/>
<evidence type="ECO:0000256" key="4">
    <source>
        <dbReference type="ARBA" id="ARBA00022968"/>
    </source>
</evidence>
<keyword evidence="2" id="KW-0808">Transferase</keyword>
<dbReference type="EMBL" id="JAAOIC020000068">
    <property type="protein sequence ID" value="KAG8034286.1"/>
    <property type="molecule type" value="Genomic_DNA"/>
</dbReference>
<keyword evidence="7" id="KW-0472">Membrane</keyword>
<organism evidence="9 10">
    <name type="scientific">Cotesia typhae</name>
    <dbReference type="NCBI Taxonomy" id="2053667"/>
    <lineage>
        <taxon>Eukaryota</taxon>
        <taxon>Metazoa</taxon>
        <taxon>Ecdysozoa</taxon>
        <taxon>Arthropoda</taxon>
        <taxon>Hexapoda</taxon>
        <taxon>Insecta</taxon>
        <taxon>Pterygota</taxon>
        <taxon>Neoptera</taxon>
        <taxon>Endopterygota</taxon>
        <taxon>Hymenoptera</taxon>
        <taxon>Apocrita</taxon>
        <taxon>Ichneumonoidea</taxon>
        <taxon>Braconidae</taxon>
        <taxon>Microgastrinae</taxon>
        <taxon>Cotesia</taxon>
    </lineage>
</organism>
<dbReference type="AlphaFoldDB" id="A0A8J5QP85"/>
<accession>A0A8J5QP85</accession>
<evidence type="ECO:0000256" key="5">
    <source>
        <dbReference type="ARBA" id="ARBA00022989"/>
    </source>
</evidence>
<keyword evidence="4" id="KW-0735">Signal-anchor</keyword>
<name>A0A8J5QP85_9HYME</name>
<dbReference type="OrthoDB" id="10019582at2759"/>
<evidence type="ECO:0000313" key="10">
    <source>
        <dbReference type="Proteomes" id="UP000729913"/>
    </source>
</evidence>
<evidence type="ECO:0000256" key="2">
    <source>
        <dbReference type="ARBA" id="ARBA00022679"/>
    </source>
</evidence>
<keyword evidence="3" id="KW-0812">Transmembrane</keyword>
<keyword evidence="5" id="KW-1133">Transmembrane helix</keyword>
<evidence type="ECO:0000256" key="1">
    <source>
        <dbReference type="ARBA" id="ARBA00004323"/>
    </source>
</evidence>
<evidence type="ECO:0000256" key="6">
    <source>
        <dbReference type="ARBA" id="ARBA00023034"/>
    </source>
</evidence>
<protein>
    <submittedName>
        <fullName evidence="9">Uncharacterized protein</fullName>
    </submittedName>
</protein>
<evidence type="ECO:0000256" key="7">
    <source>
        <dbReference type="ARBA" id="ARBA00023136"/>
    </source>
</evidence>
<sequence>MRRVKSFIIIIFFLSVFLLFYSSRPVVKNESSQANYYTQIQRIVTPSLAELGFRGVSKPNDDIIMLTRIPNAGAEILVYILQHLSGYNAFKHIRIPANKQRVLSSLHQELLVEEITSIIKQEAVPLSFDGDIKFLNFEKFDRQAPTFISLVRDPRDILLKYENKSKEENYQSGISYFCGQDSRCLVTNKWALEQAKKNVLLWYPVVGILELMEETLKVSKIRLKRKEKK</sequence>
<keyword evidence="10" id="KW-1185">Reference proteome</keyword>
<dbReference type="InterPro" id="IPR007734">
    <property type="entry name" value="Heparan_SO4_2-O-STrfase"/>
</dbReference>
<comment type="subcellular location">
    <subcellularLocation>
        <location evidence="1">Golgi apparatus membrane</location>
        <topology evidence="1">Single-pass type II membrane protein</topology>
    </subcellularLocation>
</comment>
<dbReference type="PANTHER" id="PTHR12129">
    <property type="entry name" value="HEPARAN SULFATE 2-O-SULFOTRANSFERASE"/>
    <property type="match status" value="1"/>
</dbReference>
<reference evidence="9" key="1">
    <citation type="submission" date="2020-03" db="EMBL/GenBank/DDBJ databases">
        <authorList>
            <person name="Chebbi M.A."/>
            <person name="Drezen J.M."/>
        </authorList>
    </citation>
    <scope>NUCLEOTIDE SEQUENCE</scope>
    <source>
        <tissue evidence="9">Whole body</tissue>
    </source>
</reference>
<dbReference type="PANTHER" id="PTHR12129:SF15">
    <property type="entry name" value="URONYL 2-SULFOTRANSFERASE"/>
    <property type="match status" value="1"/>
</dbReference>